<dbReference type="PANTHER" id="PTHR30287:SF1">
    <property type="entry name" value="INNER MEMBRANE PROTEIN"/>
    <property type="match status" value="1"/>
</dbReference>
<evidence type="ECO:0000313" key="10">
    <source>
        <dbReference type="EMBL" id="HIY79472.1"/>
    </source>
</evidence>
<feature type="transmembrane region" description="Helical" evidence="8">
    <location>
        <begin position="1327"/>
        <end position="1347"/>
    </location>
</feature>
<keyword evidence="6" id="KW-0175">Coiled coil</keyword>
<feature type="transmembrane region" description="Helical" evidence="8">
    <location>
        <begin position="1236"/>
        <end position="1255"/>
    </location>
</feature>
<accession>A0A9D2CHT9</accession>
<sequence>MAGRRDTSAFAKGVLRTVRGSLKRFVALATITALGVTMLVGLRAACVDLRNSADRFFDEQSLFDVRVQSTLGLTDEDVAALAALDGVEAAEGGWSETAYTTVGSASEKVDVKALSASGLNEPLVLEGRLPEAPGEVAVTQRYLKDSGNEVGDSVSFRGDDEADDGAEKDEGLDALDAESAEVFERGGYTIVGSVLDPMEINAGEGTMSFRSSGGSQYSFFVVADEVIDPSVYTVAYVMVEGAEAPLCYSAEYEGTVDEVLQSVEDARAELERARGDRIRSDANEEVDEAEAEALEELADAEQEIADGQAELDEGRAEVADGQAELDEQRTDALGQLDDAQAQIDDGRAQLEDGAAQLADGRAELAAGIEEYNAALPGAEQQLRDGQAQLNAARDEFYATTIADLEAQRTEVATTVDSLTQTVATLDGSVAEMADGLDAMAGSLPEGGEALSGVAAQVRAAWEQVQAADVDNADAAVGAFSSAMGQAAAALTPVSESLGQTAGQLQAQAEELAGQIATIDAALEELDAGIAQTQAALDAVDAQIAELEQGETGEPEAPGETGGTEEPGDAAGAEEPEEGAAAEAAVPQASPELEALLAQREQLQATLDGLTAQRAELQASRDAAQRGVDAIQAQLASLESSQAGLRQIIALGSADPASEQSAAAMASGRVQAAAGLAQASDGLAQLDAGIEQAKTTAEVEFAKQQALIDEGWQDLRDAYDQLVSAQATLEQSERELADGWAELEEGQAELDRQRADALEQLADAQRKLDDALAEIADGQAELDEGRATFEQERDDALAEIADAREEIADLPDATWYVQDRSSLSSYASVDSDASSIEAIGTVLPIVFFVVAVLISLTTMTRMVEEERGLIGVYKALGYGRGRILSKYVLYALAACVLGWLVGTLLGFVVLPAIIFTIFSTMYALPGFVYGFDAAYSVVSLLLFTVGIVGATMLTCRHELRETPASLMLPKAPKAGSRIFLERVRPVWRRMSFLNKVTARNLFRYKQRFLMTTFGVAGCVALLITGFGIRDTVLSLSPRQYGDAGVIDYDLMAVTSVDDLAAVTDELLSSDEVGDLAQIYVDSVSVTWGDSKESAQLYVVPDGTDLSAYVNLRDSAGDQIDLEDAGVVTTKALEQVMGLAEGYEISLQDSTLAMGSAQVGAVGVSYLGDAVYMSESAYEEAFGTELEANALLARLTGSADEQVSYAEGLTEDGRLLSVSATQKLVNDFSSAFTLINTVVYVVIVLAAALAFTVVFTLSNTNISERERELATLKVLGFKRPEVHRYINTETLILTGIGVVMGLPLGYALARSLTWILRMPSLYFDVVVDPLTYLIAAVMAFGFTIVVNLITNRALDRVDMVGALKSAE</sequence>
<keyword evidence="2" id="KW-1003">Cell membrane</keyword>
<keyword evidence="4 8" id="KW-1133">Transmembrane helix</keyword>
<proteinExistence type="predicted"/>
<evidence type="ECO:0000256" key="4">
    <source>
        <dbReference type="ARBA" id="ARBA00022989"/>
    </source>
</evidence>
<evidence type="ECO:0000256" key="8">
    <source>
        <dbReference type="SAM" id="Phobius"/>
    </source>
</evidence>
<feature type="transmembrane region" description="Helical" evidence="8">
    <location>
        <begin position="1007"/>
        <end position="1027"/>
    </location>
</feature>
<organism evidence="10 11">
    <name type="scientific">Candidatus Olsenella excrementavium</name>
    <dbReference type="NCBI Taxonomy" id="2838709"/>
    <lineage>
        <taxon>Bacteria</taxon>
        <taxon>Bacillati</taxon>
        <taxon>Actinomycetota</taxon>
        <taxon>Coriobacteriia</taxon>
        <taxon>Coriobacteriales</taxon>
        <taxon>Atopobiaceae</taxon>
        <taxon>Olsenella</taxon>
    </lineage>
</organism>
<comment type="subcellular location">
    <subcellularLocation>
        <location evidence="1">Cell membrane</location>
        <topology evidence="1">Multi-pass membrane protein</topology>
    </subcellularLocation>
</comment>
<dbReference type="EMBL" id="DXCP01000026">
    <property type="protein sequence ID" value="HIY79472.1"/>
    <property type="molecule type" value="Genomic_DNA"/>
</dbReference>
<feature type="coiled-coil region" evidence="6">
    <location>
        <begin position="592"/>
        <end position="626"/>
    </location>
</feature>
<feature type="transmembrane region" description="Helical" evidence="8">
    <location>
        <begin position="1289"/>
        <end position="1307"/>
    </location>
</feature>
<gene>
    <name evidence="10" type="ORF">IAA42_03450</name>
</gene>
<evidence type="ECO:0000313" key="11">
    <source>
        <dbReference type="Proteomes" id="UP000824133"/>
    </source>
</evidence>
<dbReference type="InterPro" id="IPR038766">
    <property type="entry name" value="Membrane_comp_ABC_pdt"/>
</dbReference>
<keyword evidence="3 8" id="KW-0812">Transmembrane</keyword>
<dbReference type="GO" id="GO:0005886">
    <property type="term" value="C:plasma membrane"/>
    <property type="evidence" value="ECO:0007669"/>
    <property type="project" value="UniProtKB-SubCell"/>
</dbReference>
<feature type="transmembrane region" description="Helical" evidence="8">
    <location>
        <begin position="25"/>
        <end position="45"/>
    </location>
</feature>
<comment type="caution">
    <text evidence="10">The sequence shown here is derived from an EMBL/GenBank/DDBJ whole genome shotgun (WGS) entry which is preliminary data.</text>
</comment>
<evidence type="ECO:0000259" key="9">
    <source>
        <dbReference type="Pfam" id="PF02687"/>
    </source>
</evidence>
<feature type="domain" description="ABC3 transporter permease C-terminal" evidence="9">
    <location>
        <begin position="1239"/>
        <end position="1344"/>
    </location>
</feature>
<feature type="domain" description="ABC3 transporter permease C-terminal" evidence="9">
    <location>
        <begin position="841"/>
        <end position="950"/>
    </location>
</feature>
<evidence type="ECO:0000256" key="7">
    <source>
        <dbReference type="SAM" id="MobiDB-lite"/>
    </source>
</evidence>
<dbReference type="InterPro" id="IPR003838">
    <property type="entry name" value="ABC3_permease_C"/>
</dbReference>
<feature type="transmembrane region" description="Helical" evidence="8">
    <location>
        <begin position="837"/>
        <end position="856"/>
    </location>
</feature>
<feature type="coiled-coil region" evidence="6">
    <location>
        <begin position="256"/>
        <end position="395"/>
    </location>
</feature>
<evidence type="ECO:0000256" key="6">
    <source>
        <dbReference type="SAM" id="Coils"/>
    </source>
</evidence>
<dbReference type="PANTHER" id="PTHR30287">
    <property type="entry name" value="MEMBRANE COMPONENT OF PREDICTED ABC SUPERFAMILY METABOLITE UPTAKE TRANSPORTER"/>
    <property type="match status" value="1"/>
</dbReference>
<feature type="transmembrane region" description="Helical" evidence="8">
    <location>
        <begin position="887"/>
        <end position="920"/>
    </location>
</feature>
<evidence type="ECO:0000256" key="5">
    <source>
        <dbReference type="ARBA" id="ARBA00023136"/>
    </source>
</evidence>
<reference evidence="10" key="2">
    <citation type="submission" date="2021-04" db="EMBL/GenBank/DDBJ databases">
        <authorList>
            <person name="Gilroy R."/>
        </authorList>
    </citation>
    <scope>NUCLEOTIDE SEQUENCE</scope>
    <source>
        <strain evidence="10">ChiHjej10B9-743</strain>
    </source>
</reference>
<protein>
    <submittedName>
        <fullName evidence="10">FtsX-like permease family protein</fullName>
    </submittedName>
</protein>
<feature type="coiled-coil region" evidence="6">
    <location>
        <begin position="714"/>
        <end position="805"/>
    </location>
</feature>
<reference evidence="10" key="1">
    <citation type="journal article" date="2021" name="PeerJ">
        <title>Extensive microbial diversity within the chicken gut microbiome revealed by metagenomics and culture.</title>
        <authorList>
            <person name="Gilroy R."/>
            <person name="Ravi A."/>
            <person name="Getino M."/>
            <person name="Pursley I."/>
            <person name="Horton D.L."/>
            <person name="Alikhan N.F."/>
            <person name="Baker D."/>
            <person name="Gharbi K."/>
            <person name="Hall N."/>
            <person name="Watson M."/>
            <person name="Adriaenssens E.M."/>
            <person name="Foster-Nyarko E."/>
            <person name="Jarju S."/>
            <person name="Secka A."/>
            <person name="Antonio M."/>
            <person name="Oren A."/>
            <person name="Chaudhuri R.R."/>
            <person name="La Ragione R."/>
            <person name="Hildebrand F."/>
            <person name="Pallen M.J."/>
        </authorList>
    </citation>
    <scope>NUCLEOTIDE SEQUENCE</scope>
    <source>
        <strain evidence="10">ChiHjej10B9-743</strain>
    </source>
</reference>
<name>A0A9D2CHT9_9ACTN</name>
<evidence type="ECO:0000256" key="1">
    <source>
        <dbReference type="ARBA" id="ARBA00004651"/>
    </source>
</evidence>
<dbReference type="Pfam" id="PF02687">
    <property type="entry name" value="FtsX"/>
    <property type="match status" value="2"/>
</dbReference>
<evidence type="ECO:0000256" key="3">
    <source>
        <dbReference type="ARBA" id="ARBA00022692"/>
    </source>
</evidence>
<dbReference type="Proteomes" id="UP000824133">
    <property type="component" value="Unassembled WGS sequence"/>
</dbReference>
<feature type="region of interest" description="Disordered" evidence="7">
    <location>
        <begin position="548"/>
        <end position="586"/>
    </location>
</feature>
<feature type="transmembrane region" description="Helical" evidence="8">
    <location>
        <begin position="932"/>
        <end position="952"/>
    </location>
</feature>
<feature type="region of interest" description="Disordered" evidence="7">
    <location>
        <begin position="149"/>
        <end position="170"/>
    </location>
</feature>
<evidence type="ECO:0000256" key="2">
    <source>
        <dbReference type="ARBA" id="ARBA00022475"/>
    </source>
</evidence>
<dbReference type="Gene3D" id="1.10.287.1490">
    <property type="match status" value="1"/>
</dbReference>
<keyword evidence="5 8" id="KW-0472">Membrane</keyword>
<feature type="compositionally biased region" description="Acidic residues" evidence="7">
    <location>
        <begin position="160"/>
        <end position="170"/>
    </location>
</feature>
<feature type="compositionally biased region" description="Acidic residues" evidence="7">
    <location>
        <begin position="565"/>
        <end position="579"/>
    </location>
</feature>